<dbReference type="InterPro" id="IPR013902">
    <property type="entry name" value="Mug135-like_C"/>
</dbReference>
<dbReference type="Pfam" id="PF08593">
    <property type="entry name" value="Mug135_C"/>
    <property type="match status" value="1"/>
</dbReference>
<evidence type="ECO:0000313" key="4">
    <source>
        <dbReference type="Proteomes" id="UP000620124"/>
    </source>
</evidence>
<protein>
    <recommendedName>
        <fullName evidence="2">Mug135-like C-terminal domain-containing protein</fullName>
    </recommendedName>
</protein>
<gene>
    <name evidence="3" type="ORF">MVEN_02121400</name>
</gene>
<evidence type="ECO:0000256" key="1">
    <source>
        <dbReference type="ARBA" id="ARBA00005788"/>
    </source>
</evidence>
<accession>A0A8H7CHT9</accession>
<name>A0A8H7CHT9_9AGAR</name>
<comment type="caution">
    <text evidence="3">The sequence shown here is derived from an EMBL/GenBank/DDBJ whole genome shotgun (WGS) entry which is preliminary data.</text>
</comment>
<organism evidence="3 4">
    <name type="scientific">Mycena venus</name>
    <dbReference type="NCBI Taxonomy" id="2733690"/>
    <lineage>
        <taxon>Eukaryota</taxon>
        <taxon>Fungi</taxon>
        <taxon>Dikarya</taxon>
        <taxon>Basidiomycota</taxon>
        <taxon>Agaricomycotina</taxon>
        <taxon>Agaricomycetes</taxon>
        <taxon>Agaricomycetidae</taxon>
        <taxon>Agaricales</taxon>
        <taxon>Marasmiineae</taxon>
        <taxon>Mycenaceae</taxon>
        <taxon>Mycena</taxon>
    </lineage>
</organism>
<dbReference type="AlphaFoldDB" id="A0A8H7CHT9"/>
<evidence type="ECO:0000259" key="2">
    <source>
        <dbReference type="Pfam" id="PF08593"/>
    </source>
</evidence>
<dbReference type="OrthoDB" id="3230244at2759"/>
<proteinExistence type="inferred from homology"/>
<comment type="similarity">
    <text evidence="1">Belongs to the UPF0612 family.</text>
</comment>
<dbReference type="Proteomes" id="UP000620124">
    <property type="component" value="Unassembled WGS sequence"/>
</dbReference>
<reference evidence="3" key="1">
    <citation type="submission" date="2020-05" db="EMBL/GenBank/DDBJ databases">
        <title>Mycena genomes resolve the evolution of fungal bioluminescence.</title>
        <authorList>
            <person name="Tsai I.J."/>
        </authorList>
    </citation>
    <scope>NUCLEOTIDE SEQUENCE</scope>
    <source>
        <strain evidence="3">CCC161011</strain>
    </source>
</reference>
<feature type="domain" description="Mug135-like C-terminal" evidence="2">
    <location>
        <begin position="122"/>
        <end position="161"/>
    </location>
</feature>
<evidence type="ECO:0000313" key="3">
    <source>
        <dbReference type="EMBL" id="KAF7336851.1"/>
    </source>
</evidence>
<dbReference type="EMBL" id="JACAZI010000022">
    <property type="protein sequence ID" value="KAF7336851.1"/>
    <property type="molecule type" value="Genomic_DNA"/>
</dbReference>
<keyword evidence="4" id="KW-1185">Reference proteome</keyword>
<sequence>MAAMLPLPPLPQVPVGLPAYGVPPPTAPATNPPTLIDVTNAHDYNERLSGARNAARLSPRQVPAPTELQIAEGLLYEKTIIELVGGPGVMPAWFQQWNATQFQPFVQSMNTKLATSRAQFDNRQCATGHQAPSGVVLFISGDDPTALPYLLPAIRNITDITTILTPPRSPPISAGTGSLLRAIPLNGTAALLVT</sequence>